<proteinExistence type="predicted"/>
<organism evidence="3 4">
    <name type="scientific">Bacteroides stercorirosoris</name>
    <dbReference type="NCBI Taxonomy" id="871324"/>
    <lineage>
        <taxon>Bacteria</taxon>
        <taxon>Pseudomonadati</taxon>
        <taxon>Bacteroidota</taxon>
        <taxon>Bacteroidia</taxon>
        <taxon>Bacteroidales</taxon>
        <taxon>Bacteroidaceae</taxon>
        <taxon>Bacteroides</taxon>
    </lineage>
</organism>
<dbReference type="AlphaFoldDB" id="A0A1M6FG49"/>
<dbReference type="EMBL" id="FQZN01000012">
    <property type="protein sequence ID" value="SHI96721.1"/>
    <property type="molecule type" value="Genomic_DNA"/>
</dbReference>
<protein>
    <submittedName>
        <fullName evidence="3">Glutathione-regulated potassium-efflux system ancillary protein KefG</fullName>
    </submittedName>
</protein>
<dbReference type="RefSeq" id="WP_073313670.1">
    <property type="nucleotide sequence ID" value="NZ_CAJKGR010000012.1"/>
</dbReference>
<evidence type="ECO:0000259" key="2">
    <source>
        <dbReference type="Pfam" id="PF02525"/>
    </source>
</evidence>
<gene>
    <name evidence="3" type="ORF">SAMN05444350_11217</name>
</gene>
<accession>A0A1M6FG49</accession>
<dbReference type="InterPro" id="IPR003680">
    <property type="entry name" value="Flavodoxin_fold"/>
</dbReference>
<evidence type="ECO:0000313" key="3">
    <source>
        <dbReference type="EMBL" id="SHI96721.1"/>
    </source>
</evidence>
<dbReference type="InterPro" id="IPR046980">
    <property type="entry name" value="KefG/KefF"/>
</dbReference>
<evidence type="ECO:0000256" key="1">
    <source>
        <dbReference type="ARBA" id="ARBA00023002"/>
    </source>
</evidence>
<dbReference type="Pfam" id="PF02525">
    <property type="entry name" value="Flavodoxin_2"/>
    <property type="match status" value="1"/>
</dbReference>
<dbReference type="GO" id="GO:0009055">
    <property type="term" value="F:electron transfer activity"/>
    <property type="evidence" value="ECO:0007669"/>
    <property type="project" value="TreeGrafter"/>
</dbReference>
<dbReference type="InterPro" id="IPR029039">
    <property type="entry name" value="Flavoprotein-like_sf"/>
</dbReference>
<dbReference type="Proteomes" id="UP000184192">
    <property type="component" value="Unassembled WGS sequence"/>
</dbReference>
<evidence type="ECO:0000313" key="4">
    <source>
        <dbReference type="Proteomes" id="UP000184192"/>
    </source>
</evidence>
<feature type="domain" description="Flavodoxin-like fold" evidence="2">
    <location>
        <begin position="6"/>
        <end position="171"/>
    </location>
</feature>
<dbReference type="GeneID" id="92712242"/>
<dbReference type="PANTHER" id="PTHR47307">
    <property type="entry name" value="GLUTATHIONE-REGULATED POTASSIUM-EFFLUX SYSTEM ANCILLARY PROTEIN KEFG"/>
    <property type="match status" value="1"/>
</dbReference>
<sequence length="185" mass="20978">MDKDLKKVVVLLAHPNMENSQANKTLFDVIKDMEEVAVFNLYEMPSEDLLNMDAWSRIISHATVLIYQFPFYWMSAPSLLKQWQDRIFTYLAKTPAVAGKPLLVATTTGSEFDAYRSGGRNRFTVDELLRPYQAGAVHAGMVWQTPFVVYGMGTPEAEKNIAQAADLYKKRVSAFISKEASEDNW</sequence>
<dbReference type="eggNOG" id="COG2249">
    <property type="taxonomic scope" value="Bacteria"/>
</dbReference>
<name>A0A1M6FG49_9BACE</name>
<keyword evidence="1" id="KW-0560">Oxidoreductase</keyword>
<dbReference type="SUPFAM" id="SSF52218">
    <property type="entry name" value="Flavoproteins"/>
    <property type="match status" value="1"/>
</dbReference>
<dbReference type="PANTHER" id="PTHR47307:SF1">
    <property type="entry name" value="GLUTATHIONE-REGULATED POTASSIUM-EFFLUX SYSTEM ANCILLARY PROTEIN KEFG"/>
    <property type="match status" value="1"/>
</dbReference>
<dbReference type="GO" id="GO:0010181">
    <property type="term" value="F:FMN binding"/>
    <property type="evidence" value="ECO:0007669"/>
    <property type="project" value="TreeGrafter"/>
</dbReference>
<dbReference type="Gene3D" id="3.40.50.360">
    <property type="match status" value="1"/>
</dbReference>
<keyword evidence="4" id="KW-1185">Reference proteome</keyword>
<dbReference type="GO" id="GO:0003955">
    <property type="term" value="F:NAD(P)H dehydrogenase (quinone) activity"/>
    <property type="evidence" value="ECO:0007669"/>
    <property type="project" value="TreeGrafter"/>
</dbReference>
<reference evidence="4" key="1">
    <citation type="submission" date="2016-11" db="EMBL/GenBank/DDBJ databases">
        <authorList>
            <person name="Varghese N."/>
            <person name="Submissions S."/>
        </authorList>
    </citation>
    <scope>NUCLEOTIDE SEQUENCE [LARGE SCALE GENOMIC DNA]</scope>
    <source>
        <strain evidence="4">DSM 26884</strain>
    </source>
</reference>